<sequence>MIREGPYQSFNHTCIMGAGVVWPSSALHKGHNIGSRAENYTTTAVPCMKSGPYGLYILGDPCATNLIGE</sequence>
<proteinExistence type="predicted"/>
<organism evidence="1">
    <name type="scientific">Amphimedon queenslandica</name>
    <name type="common">Sponge</name>
    <dbReference type="NCBI Taxonomy" id="400682"/>
    <lineage>
        <taxon>Eukaryota</taxon>
        <taxon>Metazoa</taxon>
        <taxon>Porifera</taxon>
        <taxon>Demospongiae</taxon>
        <taxon>Heteroscleromorpha</taxon>
        <taxon>Haplosclerida</taxon>
        <taxon>Niphatidae</taxon>
        <taxon>Amphimedon</taxon>
    </lineage>
</organism>
<name>A0A1X7V6Q7_AMPQE</name>
<protein>
    <submittedName>
        <fullName evidence="1">Uncharacterized protein</fullName>
    </submittedName>
</protein>
<dbReference type="EnsemblMetazoa" id="Aqu2.1.35671_001">
    <property type="protein sequence ID" value="Aqu2.1.35671_001"/>
    <property type="gene ID" value="Aqu2.1.35671"/>
</dbReference>
<evidence type="ECO:0000313" key="1">
    <source>
        <dbReference type="EnsemblMetazoa" id="Aqu2.1.35671_001"/>
    </source>
</evidence>
<accession>A0A1X7V6Q7</accession>
<dbReference type="InParanoid" id="A0A1X7V6Q7"/>
<reference evidence="1" key="1">
    <citation type="submission" date="2017-05" db="UniProtKB">
        <authorList>
            <consortium name="EnsemblMetazoa"/>
        </authorList>
    </citation>
    <scope>IDENTIFICATION</scope>
</reference>
<dbReference type="AlphaFoldDB" id="A0A1X7V6Q7"/>